<dbReference type="InterPro" id="IPR003018">
    <property type="entry name" value="GAF"/>
</dbReference>
<dbReference type="SUPFAM" id="SSF55781">
    <property type="entry name" value="GAF domain-like"/>
    <property type="match status" value="1"/>
</dbReference>
<dbReference type="Gene3D" id="3.30.450.40">
    <property type="match status" value="1"/>
</dbReference>
<dbReference type="EMBL" id="MJGC01000060">
    <property type="protein sequence ID" value="OEJ74795.1"/>
    <property type="molecule type" value="Genomic_DNA"/>
</dbReference>
<dbReference type="AlphaFoldDB" id="A0A1E5QJD6"/>
<comment type="caution">
    <text evidence="2">The sequence shown here is derived from an EMBL/GenBank/DDBJ whole genome shotgun (WGS) entry which is preliminary data.</text>
</comment>
<proteinExistence type="predicted"/>
<reference evidence="2" key="1">
    <citation type="submission" date="2016-09" db="EMBL/GenBank/DDBJ databases">
        <title>Draft genome of thermotolerant cyanobacterium Desertifilum sp. strain IPPAS B-1220.</title>
        <authorList>
            <person name="Sinetova M.A."/>
            <person name="Bolakhan K."/>
            <person name="Zayadan B.K."/>
            <person name="Mironov K.S."/>
            <person name="Ustinova V."/>
            <person name="Kupriyanova E.V."/>
            <person name="Sidorov R.A."/>
            <person name="Skrypnik A.N."/>
            <person name="Gogoleva N.E."/>
            <person name="Gogolev Y.V."/>
            <person name="Los D.A."/>
        </authorList>
    </citation>
    <scope>NUCLEOTIDE SEQUENCE [LARGE SCALE GENOMIC DNA]</scope>
    <source>
        <strain evidence="2">IPPAS B-1220</strain>
    </source>
</reference>
<feature type="domain" description="GAF" evidence="1">
    <location>
        <begin position="207"/>
        <end position="360"/>
    </location>
</feature>
<protein>
    <recommendedName>
        <fullName evidence="1">GAF domain-containing protein</fullName>
    </recommendedName>
</protein>
<gene>
    <name evidence="2" type="ORF">BH720_12490</name>
</gene>
<dbReference type="SMART" id="SM00065">
    <property type="entry name" value="GAF"/>
    <property type="match status" value="1"/>
</dbReference>
<name>A0A1E5QJD6_9CYAN</name>
<dbReference type="STRING" id="1781255.BH720_12490"/>
<accession>A0A1E5QJD6</accession>
<evidence type="ECO:0000313" key="2">
    <source>
        <dbReference type="EMBL" id="OEJ74795.1"/>
    </source>
</evidence>
<dbReference type="InterPro" id="IPR029016">
    <property type="entry name" value="GAF-like_dom_sf"/>
</dbReference>
<organism evidence="2">
    <name type="scientific">Desertifilum tharense IPPAS B-1220</name>
    <dbReference type="NCBI Taxonomy" id="1781255"/>
    <lineage>
        <taxon>Bacteria</taxon>
        <taxon>Bacillati</taxon>
        <taxon>Cyanobacteriota</taxon>
        <taxon>Cyanophyceae</taxon>
        <taxon>Desertifilales</taxon>
        <taxon>Desertifilaceae</taxon>
        <taxon>Desertifilum</taxon>
    </lineage>
</organism>
<sequence length="712" mass="81074">MNPQLPPSEFDWLAICQHSRRLLMAVVEPNDFKLQFANAAFCHLAGIQPLQGVDSHSPTPLLSFLSTEDRLVLRQLYQRHVFYQMICQLQPQLLQASWMATLLNLIEEPIVVALTSPTYSEPRFIQFWLNSERLHVESTGAQADRLIETAIAKGDSAVLQAALMGKKALRLEGYRISGSLLLEGLDVTDRETIRQLTQLLINRDSILTPKKFNEVNRLLRSLFQANNVLILRSENTQAQISLGTAYDALEHCVYSMASLKGSHFLRAAKANQVQIVGDLSTDCPTDCEAMLLQQGWRSLLLIPLGVATAESSDSGQLLGLVALLSDRPNQFTPQDTKNASELILALTSALRQASQQQFAHIHPAVAWRFLQEAERRSWGLLPQPIIFANVYPLYGISDIRGSSQERNRAIQADLIEQFRLGLAIVEAVCQSQDTALGKQLQQDLLSYIKRLEEKITVDAEITAIQYLKAHLEIYFDYFAQCGEAAKTAVEAYRQACKNVHQCVYQARSQYDRMVNEVNTQLQQTWDRWQMRMQKISPHYCDCELTDGIDHMIYTGASIDPKFTPFHLHSLRYEQLRAVCECARTALKIQAQYDTQLELTHLVLAQDITVDIIHDEKTEKTFDVRGTRDTRYEIVKKRIDKALDSSSRDRITQPRMLTIVYSTEEEWQEYQQYLQYLIRESWLAPEIESGAVESLQGVEGLKFARVRILPENP</sequence>
<evidence type="ECO:0000259" key="1">
    <source>
        <dbReference type="SMART" id="SM00065"/>
    </source>
</evidence>